<dbReference type="Gene3D" id="3.50.50.60">
    <property type="entry name" value="FAD/NAD(P)-binding domain"/>
    <property type="match status" value="1"/>
</dbReference>
<comment type="similarity">
    <text evidence="2">Belongs to the MSOX/MTOX family.</text>
</comment>
<protein>
    <recommendedName>
        <fullName evidence="6">FAD dependent oxidoreductase domain-containing protein</fullName>
    </recommendedName>
</protein>
<dbReference type="GeneID" id="100891645"/>
<keyword evidence="3" id="KW-0285">Flavoprotein</keyword>
<keyword evidence="5" id="KW-0560">Oxidoreductase</keyword>
<organism evidence="7 8">
    <name type="scientific">Strongylocentrotus purpuratus</name>
    <name type="common">Purple sea urchin</name>
    <dbReference type="NCBI Taxonomy" id="7668"/>
    <lineage>
        <taxon>Eukaryota</taxon>
        <taxon>Metazoa</taxon>
        <taxon>Echinodermata</taxon>
        <taxon>Eleutherozoa</taxon>
        <taxon>Echinozoa</taxon>
        <taxon>Echinoidea</taxon>
        <taxon>Euechinoidea</taxon>
        <taxon>Echinacea</taxon>
        <taxon>Camarodonta</taxon>
        <taxon>Echinidea</taxon>
        <taxon>Strongylocentrotidae</taxon>
        <taxon>Strongylocentrotus</taxon>
    </lineage>
</organism>
<dbReference type="KEGG" id="spu:100891645"/>
<comment type="cofactor">
    <cofactor evidence="1">
        <name>FAD</name>
        <dbReference type="ChEBI" id="CHEBI:57692"/>
    </cofactor>
</comment>
<reference evidence="7" key="2">
    <citation type="submission" date="2021-01" db="UniProtKB">
        <authorList>
            <consortium name="EnsemblMetazoa"/>
        </authorList>
    </citation>
    <scope>IDENTIFICATION</scope>
</reference>
<evidence type="ECO:0000256" key="5">
    <source>
        <dbReference type="ARBA" id="ARBA00023002"/>
    </source>
</evidence>
<proteinExistence type="inferred from homology"/>
<reference evidence="8" key="1">
    <citation type="submission" date="2015-02" db="EMBL/GenBank/DDBJ databases">
        <title>Genome sequencing for Strongylocentrotus purpuratus.</title>
        <authorList>
            <person name="Murali S."/>
            <person name="Liu Y."/>
            <person name="Vee V."/>
            <person name="English A."/>
            <person name="Wang M."/>
            <person name="Skinner E."/>
            <person name="Han Y."/>
            <person name="Muzny D.M."/>
            <person name="Worley K.C."/>
            <person name="Gibbs R.A."/>
        </authorList>
    </citation>
    <scope>NUCLEOTIDE SEQUENCE</scope>
</reference>
<dbReference type="OMA" id="MPSTIVL"/>
<dbReference type="Pfam" id="PF01266">
    <property type="entry name" value="DAO"/>
    <property type="match status" value="1"/>
</dbReference>
<dbReference type="EnsemblMetazoa" id="XM_030977414">
    <property type="protein sequence ID" value="XP_030833274"/>
    <property type="gene ID" value="LOC100891645"/>
</dbReference>
<feature type="domain" description="FAD dependent oxidoreductase" evidence="6">
    <location>
        <begin position="7"/>
        <end position="382"/>
    </location>
</feature>
<dbReference type="GO" id="GO:0008115">
    <property type="term" value="F:sarcosine oxidase activity"/>
    <property type="evidence" value="ECO:0000318"/>
    <property type="project" value="GO_Central"/>
</dbReference>
<keyword evidence="8" id="KW-1185">Reference proteome</keyword>
<dbReference type="OrthoDB" id="424974at2759"/>
<dbReference type="PANTHER" id="PTHR10961:SF10">
    <property type="entry name" value="FAD DEPENDENT OXIDOREDUCTASE DOMAIN-CONTAINING PROTEIN"/>
    <property type="match status" value="1"/>
</dbReference>
<evidence type="ECO:0000256" key="3">
    <source>
        <dbReference type="ARBA" id="ARBA00022630"/>
    </source>
</evidence>
<dbReference type="SUPFAM" id="SSF51905">
    <property type="entry name" value="FAD/NAD(P)-binding domain"/>
    <property type="match status" value="1"/>
</dbReference>
<evidence type="ECO:0000256" key="2">
    <source>
        <dbReference type="ARBA" id="ARBA00010989"/>
    </source>
</evidence>
<dbReference type="RefSeq" id="XP_030833274.1">
    <property type="nucleotide sequence ID" value="XM_030977414.1"/>
</dbReference>
<sequence>MAGTMYDVCIVGAGMVGSAAAKWLCKLQRETKVCLIGPQEPTEEEWQKREIFSAHYDEGRLSREMDESLIWAILAQRSIKQYRNIEKESGINFYQEVGCAFVDIQGKESLEVTKQNAEKMGVTTYKALDSVGLQDQFPYLHIESNWEFLFNSKNAGYVSPRNLVAAQQKIASSHGCQVINDVVVKVHEDAGGGDDDFLKVLCQSGREVTSNRVLLCMGAFSNCYDLLPEGKQIDFKPMKTFVVKPEVSEEYAKTHADMPSMITNIPGKMSYILPPIKYPDGKYYLKIGGYKVPNVASDLQDMVEWFRSEAQHQDKKDATLDMLKFFLPDLDPISVRTARCATSHPPTKMLYCDMVTTRLGVVMGLSGKGAKSSDEIGRMGAKMIARGSWDYDLPAEHFKLRYKTTGAQRPNRRGAILPRITSRISLYQKVYYIHCARVYLTSQSHR</sequence>
<dbReference type="InParanoid" id="A0A7M7N9L6"/>
<evidence type="ECO:0000256" key="1">
    <source>
        <dbReference type="ARBA" id="ARBA00001974"/>
    </source>
</evidence>
<dbReference type="InterPro" id="IPR036188">
    <property type="entry name" value="FAD/NAD-bd_sf"/>
</dbReference>
<dbReference type="Proteomes" id="UP000007110">
    <property type="component" value="Unassembled WGS sequence"/>
</dbReference>
<name>A0A7M7N9L6_STRPU</name>
<evidence type="ECO:0000313" key="7">
    <source>
        <dbReference type="EnsemblMetazoa" id="XP_030833274"/>
    </source>
</evidence>
<dbReference type="GO" id="GO:0050660">
    <property type="term" value="F:flavin adenine dinucleotide binding"/>
    <property type="evidence" value="ECO:0007669"/>
    <property type="project" value="InterPro"/>
</dbReference>
<accession>A0A7M7N9L6</accession>
<dbReference type="PANTHER" id="PTHR10961">
    <property type="entry name" value="PEROXISOMAL SARCOSINE OXIDASE"/>
    <property type="match status" value="1"/>
</dbReference>
<evidence type="ECO:0000313" key="8">
    <source>
        <dbReference type="Proteomes" id="UP000007110"/>
    </source>
</evidence>
<keyword evidence="4" id="KW-0274">FAD</keyword>
<evidence type="ECO:0000256" key="4">
    <source>
        <dbReference type="ARBA" id="ARBA00022827"/>
    </source>
</evidence>
<dbReference type="AlphaFoldDB" id="A0A7M7N9L6"/>
<dbReference type="InterPro" id="IPR006076">
    <property type="entry name" value="FAD-dep_OxRdtase"/>
</dbReference>
<dbReference type="Gene3D" id="3.30.9.10">
    <property type="entry name" value="D-Amino Acid Oxidase, subunit A, domain 2"/>
    <property type="match status" value="1"/>
</dbReference>
<evidence type="ECO:0000259" key="6">
    <source>
        <dbReference type="Pfam" id="PF01266"/>
    </source>
</evidence>
<dbReference type="InterPro" id="IPR045170">
    <property type="entry name" value="MTOX"/>
</dbReference>